<gene>
    <name evidence="2" type="primary">LOC109463261</name>
</gene>
<protein>
    <submittedName>
        <fullName evidence="2">Uncharacterized protein LOC109463261</fullName>
    </submittedName>
</protein>
<evidence type="ECO:0000313" key="2">
    <source>
        <dbReference type="RefSeq" id="XP_019615561.1"/>
    </source>
</evidence>
<name>A0A6P4YF29_BRABE</name>
<accession>A0A6P4YF29</accession>
<organism evidence="1 2">
    <name type="scientific">Branchiostoma belcheri</name>
    <name type="common">Amphioxus</name>
    <dbReference type="NCBI Taxonomy" id="7741"/>
    <lineage>
        <taxon>Eukaryota</taxon>
        <taxon>Metazoa</taxon>
        <taxon>Chordata</taxon>
        <taxon>Cephalochordata</taxon>
        <taxon>Leptocardii</taxon>
        <taxon>Amphioxiformes</taxon>
        <taxon>Branchiostomatidae</taxon>
        <taxon>Branchiostoma</taxon>
    </lineage>
</organism>
<keyword evidence="1" id="KW-1185">Reference proteome</keyword>
<dbReference type="OrthoDB" id="5987257at2759"/>
<dbReference type="RefSeq" id="XP_019615561.1">
    <property type="nucleotide sequence ID" value="XM_019760002.1"/>
</dbReference>
<dbReference type="GeneID" id="109463261"/>
<proteinExistence type="predicted"/>
<reference evidence="2" key="1">
    <citation type="submission" date="2025-08" db="UniProtKB">
        <authorList>
            <consortium name="RefSeq"/>
        </authorList>
    </citation>
    <scope>IDENTIFICATION</scope>
    <source>
        <tissue evidence="2">Gonad</tissue>
    </source>
</reference>
<dbReference type="AlphaFoldDB" id="A0A6P4YF29"/>
<dbReference type="PANTHER" id="PTHR31751:SF42">
    <property type="entry name" value="PROTEIN CBG10204"/>
    <property type="match status" value="1"/>
</dbReference>
<dbReference type="PANTHER" id="PTHR31751">
    <property type="entry name" value="SI:CH211-108C17.2-RELATED-RELATED"/>
    <property type="match status" value="1"/>
</dbReference>
<sequence length="183" mass="20827">MLVWHLQKLVTIFTYCGICVSDTKASVKLSAIITKKSLLKDIRKLSPKYQTAHLEAFHSTINHFAPKWAAFFYMGMLSRLHLAALHHNENCGRGQARNKDGERIYKIRYKKFKKSCTVQAVQGSCTFDYVTELTEEAVRLCEEAIVDDDLMEIPPTLTSTSGADRLDKEAAIQAHRTRFSIDE</sequence>
<evidence type="ECO:0000313" key="1">
    <source>
        <dbReference type="Proteomes" id="UP000515135"/>
    </source>
</evidence>
<dbReference type="KEGG" id="bbel:109463261"/>
<dbReference type="Proteomes" id="UP000515135">
    <property type="component" value="Unplaced"/>
</dbReference>